<dbReference type="AlphaFoldDB" id="A0A9P5XG95"/>
<accession>A0A9P5XG95</accession>
<dbReference type="OrthoDB" id="3042027at2759"/>
<keyword evidence="2" id="KW-1185">Reference proteome</keyword>
<gene>
    <name evidence="1" type="ORF">P691DRAFT_790475</name>
</gene>
<name>A0A9P5XG95_9AGAR</name>
<sequence>MTFPQSLVQLTVGGFPLPNHATRVLMLLGTGSQLQIKHYHDDLLVGDRSPEYESTEANHGSICNAKCIWTGNRVRGLRPNPQINRTDKANGVTNGVPRAQDLYPRTTSIISTNASLVQTLPPTPQTHLIPLPSSNIITASVHQLAADFYPFDILAALTNAQWVTLQYIQLISPIHVHTPTGHIGTFYRSFAGQRITALEVFLSLRSMAASPLDLHAIFSGLPLDMKTRVRAAFYRRSTIPPSTRDTTWRRFICGQHVTDGPLGIDLLFGSSKVWGFEHFSLGGYSVIHLADFNSISA</sequence>
<dbReference type="Proteomes" id="UP000807342">
    <property type="component" value="Unassembled WGS sequence"/>
</dbReference>
<proteinExistence type="predicted"/>
<organism evidence="1 2">
    <name type="scientific">Macrolepiota fuliginosa MF-IS2</name>
    <dbReference type="NCBI Taxonomy" id="1400762"/>
    <lineage>
        <taxon>Eukaryota</taxon>
        <taxon>Fungi</taxon>
        <taxon>Dikarya</taxon>
        <taxon>Basidiomycota</taxon>
        <taxon>Agaricomycotina</taxon>
        <taxon>Agaricomycetes</taxon>
        <taxon>Agaricomycetidae</taxon>
        <taxon>Agaricales</taxon>
        <taxon>Agaricineae</taxon>
        <taxon>Agaricaceae</taxon>
        <taxon>Macrolepiota</taxon>
    </lineage>
</organism>
<evidence type="ECO:0000313" key="2">
    <source>
        <dbReference type="Proteomes" id="UP000807342"/>
    </source>
</evidence>
<reference evidence="1" key="1">
    <citation type="submission" date="2020-11" db="EMBL/GenBank/DDBJ databases">
        <authorList>
            <consortium name="DOE Joint Genome Institute"/>
            <person name="Ahrendt S."/>
            <person name="Riley R."/>
            <person name="Andreopoulos W."/>
            <person name="Labutti K."/>
            <person name="Pangilinan J."/>
            <person name="Ruiz-Duenas F.J."/>
            <person name="Barrasa J.M."/>
            <person name="Sanchez-Garcia M."/>
            <person name="Camarero S."/>
            <person name="Miyauchi S."/>
            <person name="Serrano A."/>
            <person name="Linde D."/>
            <person name="Babiker R."/>
            <person name="Drula E."/>
            <person name="Ayuso-Fernandez I."/>
            <person name="Pacheco R."/>
            <person name="Padilla G."/>
            <person name="Ferreira P."/>
            <person name="Barriuso J."/>
            <person name="Kellner H."/>
            <person name="Castanera R."/>
            <person name="Alfaro M."/>
            <person name="Ramirez L."/>
            <person name="Pisabarro A.G."/>
            <person name="Kuo A."/>
            <person name="Tritt A."/>
            <person name="Lipzen A."/>
            <person name="He G."/>
            <person name="Yan M."/>
            <person name="Ng V."/>
            <person name="Cullen D."/>
            <person name="Martin F."/>
            <person name="Rosso M.-N."/>
            <person name="Henrissat B."/>
            <person name="Hibbett D."/>
            <person name="Martinez A.T."/>
            <person name="Grigoriev I.V."/>
        </authorList>
    </citation>
    <scope>NUCLEOTIDE SEQUENCE</scope>
    <source>
        <strain evidence="1">MF-IS2</strain>
    </source>
</reference>
<protein>
    <submittedName>
        <fullName evidence="1">Uncharacterized protein</fullName>
    </submittedName>
</protein>
<evidence type="ECO:0000313" key="1">
    <source>
        <dbReference type="EMBL" id="KAF9449804.1"/>
    </source>
</evidence>
<dbReference type="EMBL" id="MU151120">
    <property type="protein sequence ID" value="KAF9449804.1"/>
    <property type="molecule type" value="Genomic_DNA"/>
</dbReference>
<comment type="caution">
    <text evidence="1">The sequence shown here is derived from an EMBL/GenBank/DDBJ whole genome shotgun (WGS) entry which is preliminary data.</text>
</comment>